<dbReference type="SUPFAM" id="SSF160713">
    <property type="entry name" value="YqaI-like"/>
    <property type="match status" value="1"/>
</dbReference>
<dbReference type="AlphaFoldDB" id="A0A0U2J7Y6"/>
<sequence>MTHPDVERCMLTGYPVTDARFESSEISIEVENDHPIEDHFGSEIQTGDTWFEDKAGRVVLQDNMEDYLIEVVGAEFFKAIK</sequence>
<keyword evidence="2" id="KW-1185">Reference proteome</keyword>
<proteinExistence type="predicted"/>
<protein>
    <recommendedName>
        <fullName evidence="3">YqaI-like protein</fullName>
    </recommendedName>
</protein>
<reference evidence="1" key="1">
    <citation type="submission" date="2016-01" db="EMBL/GenBank/DDBJ databases">
        <title>Complete genome of Planococcus rifietoensis type strain M8.</title>
        <authorList>
            <person name="See-Too W.S."/>
        </authorList>
    </citation>
    <scope>NUCLEOTIDE SEQUENCE [LARGE SCALE GENOMIC DNA]</scope>
    <source>
        <strain evidence="1">M8</strain>
    </source>
</reference>
<name>A0A0U2J7Y6_9BACL</name>
<dbReference type="Pfam" id="PF09466">
    <property type="entry name" value="Yqai"/>
    <property type="match status" value="1"/>
</dbReference>
<organism evidence="1 2">
    <name type="scientific">Planococcus rifietoensis</name>
    <dbReference type="NCBI Taxonomy" id="200991"/>
    <lineage>
        <taxon>Bacteria</taxon>
        <taxon>Bacillati</taxon>
        <taxon>Bacillota</taxon>
        <taxon>Bacilli</taxon>
        <taxon>Bacillales</taxon>
        <taxon>Caryophanaceae</taxon>
        <taxon>Planococcus</taxon>
    </lineage>
</organism>
<accession>A0A0U2J7Y6</accession>
<dbReference type="InterPro" id="IPR023118">
    <property type="entry name" value="YqaI_dom_sf"/>
</dbReference>
<dbReference type="EMBL" id="CP013659">
    <property type="protein sequence ID" value="ALS76882.1"/>
    <property type="molecule type" value="Genomic_DNA"/>
</dbReference>
<evidence type="ECO:0008006" key="3">
    <source>
        <dbReference type="Google" id="ProtNLM"/>
    </source>
</evidence>
<dbReference type="InterPro" id="IPR018474">
    <property type="entry name" value="Uncharacterised_Yqai"/>
</dbReference>
<dbReference type="Gene3D" id="3.30.40.30">
    <property type="entry name" value="YqaI domain"/>
    <property type="match status" value="1"/>
</dbReference>
<dbReference type="KEGG" id="prt:AUC31_17380"/>
<gene>
    <name evidence="1" type="ORF">AUC31_17380</name>
</gene>
<evidence type="ECO:0000313" key="1">
    <source>
        <dbReference type="EMBL" id="ALS76882.1"/>
    </source>
</evidence>
<dbReference type="STRING" id="200991.AUC31_17380"/>
<evidence type="ECO:0000313" key="2">
    <source>
        <dbReference type="Proteomes" id="UP000067683"/>
    </source>
</evidence>
<dbReference type="OrthoDB" id="2454838at2"/>
<dbReference type="Proteomes" id="UP000067683">
    <property type="component" value="Chromosome"/>
</dbReference>
<dbReference type="RefSeq" id="WP_058383583.1">
    <property type="nucleotide sequence ID" value="NZ_CP013659.2"/>
</dbReference>